<dbReference type="RefSeq" id="WP_090848922.1">
    <property type="nucleotide sequence ID" value="NZ_FNXG01000007.1"/>
</dbReference>
<dbReference type="AlphaFoldDB" id="A0A1H6N8N6"/>
<dbReference type="EMBL" id="FNXG01000007">
    <property type="protein sequence ID" value="SEI11127.1"/>
    <property type="molecule type" value="Genomic_DNA"/>
</dbReference>
<evidence type="ECO:0000256" key="1">
    <source>
        <dbReference type="ARBA" id="ARBA00022679"/>
    </source>
</evidence>
<dbReference type="InterPro" id="IPR022211">
    <property type="entry name" value="PHBC_N"/>
</dbReference>
<evidence type="ECO:0000259" key="4">
    <source>
        <dbReference type="Pfam" id="PF12551"/>
    </source>
</evidence>
<dbReference type="GO" id="GO:0016746">
    <property type="term" value="F:acyltransferase activity"/>
    <property type="evidence" value="ECO:0007669"/>
    <property type="project" value="UniProtKB-KW"/>
</dbReference>
<dbReference type="Pfam" id="PF12551">
    <property type="entry name" value="PHBC_N"/>
    <property type="match status" value="1"/>
</dbReference>
<dbReference type="PANTHER" id="PTHR36837">
    <property type="entry name" value="POLY(3-HYDROXYALKANOATE) POLYMERASE SUBUNIT PHAC"/>
    <property type="match status" value="1"/>
</dbReference>
<dbReference type="SUPFAM" id="SSF53474">
    <property type="entry name" value="alpha/beta-Hydrolases"/>
    <property type="match status" value="1"/>
</dbReference>
<dbReference type="OrthoDB" id="7208816at2"/>
<dbReference type="InterPro" id="IPR010941">
    <property type="entry name" value="PhaC_N"/>
</dbReference>
<reference evidence="6" key="1">
    <citation type="submission" date="2016-10" db="EMBL/GenBank/DDBJ databases">
        <authorList>
            <person name="Varghese N."/>
            <person name="Submissions S."/>
        </authorList>
    </citation>
    <scope>NUCLEOTIDE SEQUENCE [LARGE SCALE GENOMIC DNA]</scope>
    <source>
        <strain evidence="6">DSM 11593</strain>
    </source>
</reference>
<dbReference type="PANTHER" id="PTHR36837:SF5">
    <property type="entry name" value="POLY-3-HYDROXYBUTYRATE SYNTHASE"/>
    <property type="match status" value="1"/>
</dbReference>
<evidence type="ECO:0000259" key="3">
    <source>
        <dbReference type="Pfam" id="PF07167"/>
    </source>
</evidence>
<keyword evidence="1" id="KW-0808">Transferase</keyword>
<dbReference type="InterPro" id="IPR051321">
    <property type="entry name" value="PHA/PHB_synthase"/>
</dbReference>
<dbReference type="InterPro" id="IPR029058">
    <property type="entry name" value="AB_hydrolase_fold"/>
</dbReference>
<feature type="domain" description="Poly-beta-hydroxybutyrate polymerase N-terminal" evidence="3">
    <location>
        <begin position="98"/>
        <end position="267"/>
    </location>
</feature>
<name>A0A1H6N8N6_9RHOB</name>
<feature type="domain" description="Poly-beta-hydroxybutyrate polymerase N-terminal" evidence="4">
    <location>
        <begin position="21"/>
        <end position="61"/>
    </location>
</feature>
<protein>
    <submittedName>
        <fullName evidence="5">Polyhydroxyalkanoate synthase</fullName>
    </submittedName>
</protein>
<dbReference type="Proteomes" id="UP000199125">
    <property type="component" value="Unassembled WGS sequence"/>
</dbReference>
<keyword evidence="6" id="KW-1185">Reference proteome</keyword>
<evidence type="ECO:0000256" key="2">
    <source>
        <dbReference type="ARBA" id="ARBA00023315"/>
    </source>
</evidence>
<accession>A0A1H6N8N6</accession>
<gene>
    <name evidence="5" type="ORF">SAMN04488075_2957</name>
</gene>
<sequence>MSDSPATGAPATASESELRVADPLDQLAHTTLARATRGLSPAAAQLAWHDWALHLAISPGKRRRLLYEAFDEQRRLLNYALRAAACPDCSNCVEPLEQDRRFEGEAWQKWPFNVIHQGFLLQQEWWQSATTGVRGVSRQHEDLVSFAGRQWLDMWSPVNFFWTNPEVLRKTAETGGANLLQGAMNWLEDLQGLVAGDPPIGSEDFIVGKDVGLTPGKVVFRNDMIELIQYAPATPKVHAAPVLIVPSWIMKYYILDLSPHNSMVRWLVDQGHTVFMISWRNPGSDDRDLGLEDYRQLGVMAALAVVGTIMPERRVNAVGYCLGGTLLAIAAAAMAHDGDERLRSMTLLAAEIDFREPGELSLFIGESQLAFLESIMADKGYLDGRQMAGAFQLLNSQDLIWSRRMKAYLLGERQELFDLMAWNTDTTRMPARMHSEYLRKLYLDNDFAEGRYLVDDRPAVPSDIRLPVFAVGTVRDHVAPWKTVYKVHRLIGGADVTFALTSGGHNAGVVSEPGRKNRSFQIATRIHGQRFTDPDKWREETPVQQGSWWPAWGDWLAAQSPEEQVAPPVMGAAKVGLAPLADAPGTYVLER</sequence>
<evidence type="ECO:0000313" key="6">
    <source>
        <dbReference type="Proteomes" id="UP000199125"/>
    </source>
</evidence>
<evidence type="ECO:0000313" key="5">
    <source>
        <dbReference type="EMBL" id="SEI11127.1"/>
    </source>
</evidence>
<keyword evidence="2" id="KW-0012">Acyltransferase</keyword>
<dbReference type="Gene3D" id="3.40.50.1820">
    <property type="entry name" value="alpha/beta hydrolase"/>
    <property type="match status" value="1"/>
</dbReference>
<proteinExistence type="predicted"/>
<dbReference type="STRING" id="65735.SAMN04488075_2957"/>
<dbReference type="GO" id="GO:0042619">
    <property type="term" value="P:poly-hydroxybutyrate biosynthetic process"/>
    <property type="evidence" value="ECO:0007669"/>
    <property type="project" value="InterPro"/>
</dbReference>
<organism evidence="5 6">
    <name type="scientific">Paracoccus alkenifer</name>
    <dbReference type="NCBI Taxonomy" id="65735"/>
    <lineage>
        <taxon>Bacteria</taxon>
        <taxon>Pseudomonadati</taxon>
        <taxon>Pseudomonadota</taxon>
        <taxon>Alphaproteobacteria</taxon>
        <taxon>Rhodobacterales</taxon>
        <taxon>Paracoccaceae</taxon>
        <taxon>Paracoccus</taxon>
    </lineage>
</organism>
<dbReference type="Pfam" id="PF07167">
    <property type="entry name" value="PhaC_N"/>
    <property type="match status" value="1"/>
</dbReference>